<dbReference type="EMBL" id="SOGQ01000042">
    <property type="protein sequence ID" value="TFC99974.1"/>
    <property type="molecule type" value="Genomic_DNA"/>
</dbReference>
<proteinExistence type="predicted"/>
<evidence type="ECO:0000256" key="1">
    <source>
        <dbReference type="SAM" id="MobiDB-lite"/>
    </source>
</evidence>
<keyword evidence="3" id="KW-1185">Reference proteome</keyword>
<comment type="caution">
    <text evidence="2">The sequence shown here is derived from an EMBL/GenBank/DDBJ whole genome shotgun (WGS) entry which is preliminary data.</text>
</comment>
<sequence>MDRNSATPPPANQSGPPQDEPDEKQESTSPVGDMFEEGETDVGPHPSLINLENWEPSELASSAGTEETGAADTKTDE</sequence>
<gene>
    <name evidence="2" type="ORF">E3T28_08405</name>
</gene>
<feature type="region of interest" description="Disordered" evidence="1">
    <location>
        <begin position="1"/>
        <end position="77"/>
    </location>
</feature>
<accession>A0ABY2J550</accession>
<organism evidence="2 3">
    <name type="scientific">Cryobacterium sinapicolor</name>
    <dbReference type="NCBI Taxonomy" id="1259236"/>
    <lineage>
        <taxon>Bacteria</taxon>
        <taxon>Bacillati</taxon>
        <taxon>Actinomycetota</taxon>
        <taxon>Actinomycetes</taxon>
        <taxon>Micrococcales</taxon>
        <taxon>Microbacteriaceae</taxon>
        <taxon>Cryobacterium</taxon>
    </lineage>
</organism>
<protein>
    <submittedName>
        <fullName evidence="2">Uncharacterized protein</fullName>
    </submittedName>
</protein>
<dbReference type="RefSeq" id="WP_134429716.1">
    <property type="nucleotide sequence ID" value="NZ_SOGQ01000042.1"/>
</dbReference>
<feature type="compositionally biased region" description="Polar residues" evidence="1">
    <location>
        <begin position="1"/>
        <end position="16"/>
    </location>
</feature>
<dbReference type="Proteomes" id="UP000297853">
    <property type="component" value="Unassembled WGS sequence"/>
</dbReference>
<evidence type="ECO:0000313" key="3">
    <source>
        <dbReference type="Proteomes" id="UP000297853"/>
    </source>
</evidence>
<reference evidence="2 3" key="1">
    <citation type="submission" date="2019-03" db="EMBL/GenBank/DDBJ databases">
        <title>Genomics of glacier-inhabiting Cryobacterium strains.</title>
        <authorList>
            <person name="Liu Q."/>
            <person name="Xin Y.-H."/>
        </authorList>
    </citation>
    <scope>NUCLEOTIDE SEQUENCE [LARGE SCALE GENOMIC DNA]</scope>
    <source>
        <strain evidence="2 3">TMT1-23-1</strain>
    </source>
</reference>
<evidence type="ECO:0000313" key="2">
    <source>
        <dbReference type="EMBL" id="TFC99974.1"/>
    </source>
</evidence>
<name>A0ABY2J550_9MICO</name>